<feature type="transmembrane region" description="Helical" evidence="8">
    <location>
        <begin position="161"/>
        <end position="179"/>
    </location>
</feature>
<name>A0ABU3P3F9_9FIRM</name>
<dbReference type="EMBL" id="JAUOZS010000001">
    <property type="protein sequence ID" value="MDT8903220.1"/>
    <property type="molecule type" value="Genomic_DNA"/>
</dbReference>
<dbReference type="PANTHER" id="PTHR34979">
    <property type="entry name" value="INNER MEMBRANE PROTEIN YGAZ"/>
    <property type="match status" value="1"/>
</dbReference>
<evidence type="ECO:0000313" key="10">
    <source>
        <dbReference type="Proteomes" id="UP001254848"/>
    </source>
</evidence>
<evidence type="ECO:0000256" key="2">
    <source>
        <dbReference type="ARBA" id="ARBA00010735"/>
    </source>
</evidence>
<dbReference type="InterPro" id="IPR011606">
    <property type="entry name" value="Brnchd-chn_aa_trnsp_permease"/>
</dbReference>
<proteinExistence type="inferred from homology"/>
<feature type="transmembrane region" description="Helical" evidence="8">
    <location>
        <begin position="136"/>
        <end position="155"/>
    </location>
</feature>
<protein>
    <submittedName>
        <fullName evidence="9">AzlC family ABC transporter permease</fullName>
    </submittedName>
</protein>
<accession>A0ABU3P3F9</accession>
<keyword evidence="3" id="KW-0813">Transport</keyword>
<reference evidence="9 10" key="1">
    <citation type="submission" date="2023-07" db="EMBL/GenBank/DDBJ databases">
        <title>The novel representative of Negativicutes class, Anaeroselena agilis gen. nov. sp. nov.</title>
        <authorList>
            <person name="Prokofeva M.I."/>
            <person name="Elcheninov A.G."/>
            <person name="Klyukina A."/>
            <person name="Kublanov I.V."/>
            <person name="Frolov E.N."/>
            <person name="Podosokorskaya O.A."/>
        </authorList>
    </citation>
    <scope>NUCLEOTIDE SEQUENCE [LARGE SCALE GENOMIC DNA]</scope>
    <source>
        <strain evidence="9 10">4137-cl</strain>
    </source>
</reference>
<evidence type="ECO:0000256" key="8">
    <source>
        <dbReference type="SAM" id="Phobius"/>
    </source>
</evidence>
<gene>
    <name evidence="9" type="ORF">Q4T40_18450</name>
</gene>
<keyword evidence="6 8" id="KW-1133">Transmembrane helix</keyword>
<dbReference type="PANTHER" id="PTHR34979:SF1">
    <property type="entry name" value="INNER MEMBRANE PROTEIN YGAZ"/>
    <property type="match status" value="1"/>
</dbReference>
<feature type="transmembrane region" description="Helical" evidence="8">
    <location>
        <begin position="12"/>
        <end position="39"/>
    </location>
</feature>
<keyword evidence="5 8" id="KW-0812">Transmembrane</keyword>
<evidence type="ECO:0000256" key="4">
    <source>
        <dbReference type="ARBA" id="ARBA00022475"/>
    </source>
</evidence>
<dbReference type="Proteomes" id="UP001254848">
    <property type="component" value="Unassembled WGS sequence"/>
</dbReference>
<evidence type="ECO:0000256" key="7">
    <source>
        <dbReference type="ARBA" id="ARBA00023136"/>
    </source>
</evidence>
<feature type="transmembrane region" description="Helical" evidence="8">
    <location>
        <begin position="186"/>
        <end position="203"/>
    </location>
</feature>
<dbReference type="Pfam" id="PF03591">
    <property type="entry name" value="AzlC"/>
    <property type="match status" value="1"/>
</dbReference>
<keyword evidence="7 8" id="KW-0472">Membrane</keyword>
<feature type="transmembrane region" description="Helical" evidence="8">
    <location>
        <begin position="209"/>
        <end position="225"/>
    </location>
</feature>
<comment type="similarity">
    <text evidence="2">Belongs to the AzlC family.</text>
</comment>
<evidence type="ECO:0000256" key="1">
    <source>
        <dbReference type="ARBA" id="ARBA00004651"/>
    </source>
</evidence>
<comment type="subcellular location">
    <subcellularLocation>
        <location evidence="1">Cell membrane</location>
        <topology evidence="1">Multi-pass membrane protein</topology>
    </subcellularLocation>
</comment>
<keyword evidence="4" id="KW-1003">Cell membrane</keyword>
<sequence length="235" mass="24665">MNTTAIAGFRRGVLDTLPILIGVMPFGVAFGIVGLTVGLTPLETVLMSLLVFAGAAQFISATMLGMGMADFSLIVFTTLLINLRHLLMGASLAPHLARLPLARQALLAFGMVDETYAITIDRVARHGYSESHQLGANTAAYLAWFLSTLAGVLLGEYIPDPLAWGLDFAMPATFLAMLIPRLDSRTSLAVCLAAAVVAVAAALSLPGKWYIILAALAATIVGGLLEPSPEKEAKA</sequence>
<evidence type="ECO:0000256" key="5">
    <source>
        <dbReference type="ARBA" id="ARBA00022692"/>
    </source>
</evidence>
<evidence type="ECO:0000256" key="6">
    <source>
        <dbReference type="ARBA" id="ARBA00022989"/>
    </source>
</evidence>
<organism evidence="9 10">
    <name type="scientific">Anaeroselena agilis</name>
    <dbReference type="NCBI Taxonomy" id="3063788"/>
    <lineage>
        <taxon>Bacteria</taxon>
        <taxon>Bacillati</taxon>
        <taxon>Bacillota</taxon>
        <taxon>Negativicutes</taxon>
        <taxon>Acetonemataceae</taxon>
        <taxon>Anaeroselena</taxon>
    </lineage>
</organism>
<dbReference type="RefSeq" id="WP_413781679.1">
    <property type="nucleotide sequence ID" value="NZ_JAUOZS010000001.1"/>
</dbReference>
<comment type="caution">
    <text evidence="9">The sequence shown here is derived from an EMBL/GenBank/DDBJ whole genome shotgun (WGS) entry which is preliminary data.</text>
</comment>
<keyword evidence="10" id="KW-1185">Reference proteome</keyword>
<evidence type="ECO:0000256" key="3">
    <source>
        <dbReference type="ARBA" id="ARBA00022448"/>
    </source>
</evidence>
<evidence type="ECO:0000313" key="9">
    <source>
        <dbReference type="EMBL" id="MDT8903220.1"/>
    </source>
</evidence>